<organism evidence="1">
    <name type="scientific">uncultured prokaryote</name>
    <dbReference type="NCBI Taxonomy" id="198431"/>
    <lineage>
        <taxon>unclassified sequences</taxon>
        <taxon>environmental samples</taxon>
    </lineage>
</organism>
<evidence type="ECO:0000313" key="1">
    <source>
        <dbReference type="EMBL" id="CRY96821.1"/>
    </source>
</evidence>
<name>A0A0H5Q474_9ZZZZ</name>
<reference evidence="1" key="2">
    <citation type="submission" date="2015-07" db="EMBL/GenBank/DDBJ databases">
        <title>Plasmids, circular viruses and viroids from rat gut.</title>
        <authorList>
            <person name="Jorgensen T.J."/>
            <person name="Hansen M.A."/>
            <person name="Xu Z."/>
            <person name="Tabak M.A."/>
            <person name="Sorensen S.J."/>
            <person name="Hansen L.H."/>
        </authorList>
    </citation>
    <scope>NUCLEOTIDE SEQUENCE</scope>
    <source>
        <strain evidence="1">RGFK1290</strain>
    </source>
</reference>
<reference evidence="1" key="1">
    <citation type="submission" date="2015-06" db="EMBL/GenBank/DDBJ databases">
        <authorList>
            <person name="Joergensen T."/>
        </authorList>
    </citation>
    <scope>NUCLEOTIDE SEQUENCE</scope>
    <source>
        <strain evidence="1">RGFK1290</strain>
    </source>
</reference>
<accession>A0A0H5Q474</accession>
<protein>
    <submittedName>
        <fullName evidence="1">Uncharacterized protein</fullName>
    </submittedName>
</protein>
<sequence>MALIRRVRTVWTGVAGAPYYSNLYFVENGTSLGSIHARVSTLMTDLAGFQCTPLVATVEGDMPLIDSVTGQIQGVDNVNQVVIAAGGTGVALPRATQILCRWRTGEYVNGRQLQGRLFIPELDTGFNDDGRVDAAGVTALQNLLTPFVLSGDGEFVVWSRATGATAPVASANVWREFAVLRSRRD</sequence>
<dbReference type="AlphaFoldDB" id="A0A0H5Q474"/>
<proteinExistence type="predicted"/>
<dbReference type="EMBL" id="LN853860">
    <property type="protein sequence ID" value="CRY96821.1"/>
    <property type="molecule type" value="Genomic_DNA"/>
</dbReference>